<accession>A0A1X2GXZ5</accession>
<proteinExistence type="predicted"/>
<dbReference type="InterPro" id="IPR036869">
    <property type="entry name" value="J_dom_sf"/>
</dbReference>
<evidence type="ECO:0000256" key="1">
    <source>
        <dbReference type="SAM" id="Phobius"/>
    </source>
</evidence>
<dbReference type="SMART" id="SM00271">
    <property type="entry name" value="DnaJ"/>
    <property type="match status" value="1"/>
</dbReference>
<dbReference type="PRINTS" id="PR00625">
    <property type="entry name" value="JDOMAIN"/>
</dbReference>
<organism evidence="3 4">
    <name type="scientific">Hesseltinella vesiculosa</name>
    <dbReference type="NCBI Taxonomy" id="101127"/>
    <lineage>
        <taxon>Eukaryota</taxon>
        <taxon>Fungi</taxon>
        <taxon>Fungi incertae sedis</taxon>
        <taxon>Mucoromycota</taxon>
        <taxon>Mucoromycotina</taxon>
        <taxon>Mucoromycetes</taxon>
        <taxon>Mucorales</taxon>
        <taxon>Cunninghamellaceae</taxon>
        <taxon>Hesseltinella</taxon>
    </lineage>
</organism>
<dbReference type="PANTHER" id="PTHR24074">
    <property type="entry name" value="CO-CHAPERONE PROTEIN DJLA"/>
    <property type="match status" value="1"/>
</dbReference>
<dbReference type="EMBL" id="MCGT01000001">
    <property type="protein sequence ID" value="ORX62956.1"/>
    <property type="molecule type" value="Genomic_DNA"/>
</dbReference>
<name>A0A1X2GXZ5_9FUNG</name>
<comment type="caution">
    <text evidence="3">The sequence shown here is derived from an EMBL/GenBank/DDBJ whole genome shotgun (WGS) entry which is preliminary data.</text>
</comment>
<keyword evidence="1" id="KW-0472">Membrane</keyword>
<evidence type="ECO:0000259" key="2">
    <source>
        <dbReference type="PROSITE" id="PS50076"/>
    </source>
</evidence>
<feature type="transmembrane region" description="Helical" evidence="1">
    <location>
        <begin position="248"/>
        <end position="269"/>
    </location>
</feature>
<dbReference type="Gene3D" id="1.10.287.110">
    <property type="entry name" value="DnaJ domain"/>
    <property type="match status" value="1"/>
</dbReference>
<dbReference type="STRING" id="101127.A0A1X2GXZ5"/>
<evidence type="ECO:0000313" key="4">
    <source>
        <dbReference type="Proteomes" id="UP000242146"/>
    </source>
</evidence>
<dbReference type="PROSITE" id="PS50076">
    <property type="entry name" value="DNAJ_2"/>
    <property type="match status" value="1"/>
</dbReference>
<sequence>MNVSNVGAPEEVFLPFWVVSCKVHVRLVQAQVGRNVLRYRRNPATQRTEAYWDTDWYWVQDNIRMDRVYSPAQYPDLQIYASHRYRRGLVNGIRTGQGLRDATAFQPNLMDRPHYDHPAYEAIQRRLDPYTMYPTTALRMVRSFIQTNEENAMEAFLCDKYNGDKTRLMDLEVTLSDVRVAPVYYPAFVFTIRYMGRSLRTFVNGHDLSVGGIRIYNWRRVALVSAAGMAGLMILNGGLGWGGASGTYWAGIVIPSLATSLFVMYYPLLSLHVRDWMRKREIASQAQDAKTWETSWTDDYDEADQRWQSYKQSHRATPSTARHDPQGYYAILGVPATASKSEIQSAFRGLAMKYHPDRYTEPEDKEKAKTKFQDISNAYSVLRDERKRRKYDETGQG</sequence>
<protein>
    <submittedName>
        <fullName evidence="3">DnaJ-domain-containing protein</fullName>
    </submittedName>
</protein>
<keyword evidence="1" id="KW-1133">Transmembrane helix</keyword>
<dbReference type="CDD" id="cd06257">
    <property type="entry name" value="DnaJ"/>
    <property type="match status" value="1"/>
</dbReference>
<dbReference type="SUPFAM" id="SSF46565">
    <property type="entry name" value="Chaperone J-domain"/>
    <property type="match status" value="1"/>
</dbReference>
<dbReference type="OrthoDB" id="445556at2759"/>
<keyword evidence="4" id="KW-1185">Reference proteome</keyword>
<dbReference type="Pfam" id="PF00226">
    <property type="entry name" value="DnaJ"/>
    <property type="match status" value="1"/>
</dbReference>
<feature type="domain" description="J" evidence="2">
    <location>
        <begin position="327"/>
        <end position="395"/>
    </location>
</feature>
<reference evidence="3 4" key="1">
    <citation type="submission" date="2016-07" db="EMBL/GenBank/DDBJ databases">
        <title>Pervasive Adenine N6-methylation of Active Genes in Fungi.</title>
        <authorList>
            <consortium name="DOE Joint Genome Institute"/>
            <person name="Mondo S.J."/>
            <person name="Dannebaum R.O."/>
            <person name="Kuo R.C."/>
            <person name="Labutti K."/>
            <person name="Haridas S."/>
            <person name="Kuo A."/>
            <person name="Salamov A."/>
            <person name="Ahrendt S.R."/>
            <person name="Lipzen A."/>
            <person name="Sullivan W."/>
            <person name="Andreopoulos W.B."/>
            <person name="Clum A."/>
            <person name="Lindquist E."/>
            <person name="Daum C."/>
            <person name="Ramamoorthy G.K."/>
            <person name="Gryganskyi A."/>
            <person name="Culley D."/>
            <person name="Magnuson J.K."/>
            <person name="James T.Y."/>
            <person name="O'Malley M.A."/>
            <person name="Stajich J.E."/>
            <person name="Spatafora J.W."/>
            <person name="Visel A."/>
            <person name="Grigoriev I.V."/>
        </authorList>
    </citation>
    <scope>NUCLEOTIDE SEQUENCE [LARGE SCALE GENOMIC DNA]</scope>
    <source>
        <strain evidence="3 4">NRRL 3301</strain>
    </source>
</reference>
<dbReference type="InterPro" id="IPR001623">
    <property type="entry name" value="DnaJ_domain"/>
</dbReference>
<dbReference type="InterPro" id="IPR018253">
    <property type="entry name" value="DnaJ_domain_CS"/>
</dbReference>
<dbReference type="PROSITE" id="PS00636">
    <property type="entry name" value="DNAJ_1"/>
    <property type="match status" value="1"/>
</dbReference>
<dbReference type="InterPro" id="IPR050817">
    <property type="entry name" value="DjlA_DnaK_co-chaperone"/>
</dbReference>
<keyword evidence="1" id="KW-0812">Transmembrane</keyword>
<dbReference type="AlphaFoldDB" id="A0A1X2GXZ5"/>
<feature type="transmembrane region" description="Helical" evidence="1">
    <location>
        <begin position="221"/>
        <end position="242"/>
    </location>
</feature>
<gene>
    <name evidence="3" type="ORF">DM01DRAFT_1341538</name>
</gene>
<evidence type="ECO:0000313" key="3">
    <source>
        <dbReference type="EMBL" id="ORX62956.1"/>
    </source>
</evidence>
<dbReference type="Proteomes" id="UP000242146">
    <property type="component" value="Unassembled WGS sequence"/>
</dbReference>